<sequence length="128" mass="15316">MNILDENIIASQRQLLQSWRIRVRQIGYDVAQKGISDEQIIPFLLQRRRPTFFTRDLGFFERRLCHQRYSLVCLAIEKQEAATFIRRVLCREELDTQAKRMGAVIRASHQGLRIWRLNADEEQSLDWR</sequence>
<dbReference type="HOGENOM" id="CLU_1955593_0_0_7"/>
<name>W4LDV8_ENTF1</name>
<protein>
    <recommendedName>
        <fullName evidence="3">DUF5615 domain-containing protein</fullName>
    </recommendedName>
</protein>
<reference evidence="1 2" key="1">
    <citation type="journal article" date="2014" name="Nature">
        <title>An environmental bacterial taxon with a large and distinct metabolic repertoire.</title>
        <authorList>
            <person name="Wilson M.C."/>
            <person name="Mori T."/>
            <person name="Ruckert C."/>
            <person name="Uria A.R."/>
            <person name="Helf M.J."/>
            <person name="Takada K."/>
            <person name="Gernert C."/>
            <person name="Steffens U.A."/>
            <person name="Heycke N."/>
            <person name="Schmitt S."/>
            <person name="Rinke C."/>
            <person name="Helfrich E.J."/>
            <person name="Brachmann A.O."/>
            <person name="Gurgui C."/>
            <person name="Wakimoto T."/>
            <person name="Kracht M."/>
            <person name="Crusemann M."/>
            <person name="Hentschel U."/>
            <person name="Abe I."/>
            <person name="Matsunaga S."/>
            <person name="Kalinowski J."/>
            <person name="Takeyama H."/>
            <person name="Piel J."/>
        </authorList>
    </citation>
    <scope>NUCLEOTIDE SEQUENCE [LARGE SCALE GENOMIC DNA]</scope>
    <source>
        <strain evidence="2">TSY1</strain>
    </source>
</reference>
<proteinExistence type="predicted"/>
<evidence type="ECO:0000313" key="2">
    <source>
        <dbReference type="Proteomes" id="UP000019141"/>
    </source>
</evidence>
<organism evidence="1 2">
    <name type="scientific">Entotheonella factor</name>
    <dbReference type="NCBI Taxonomy" id="1429438"/>
    <lineage>
        <taxon>Bacteria</taxon>
        <taxon>Pseudomonadati</taxon>
        <taxon>Nitrospinota/Tectimicrobiota group</taxon>
        <taxon>Candidatus Tectimicrobiota</taxon>
        <taxon>Candidatus Entotheonellia</taxon>
        <taxon>Candidatus Entotheonellales</taxon>
        <taxon>Candidatus Entotheonellaceae</taxon>
        <taxon>Candidatus Entotheonella</taxon>
    </lineage>
</organism>
<evidence type="ECO:0000313" key="1">
    <source>
        <dbReference type="EMBL" id="ETW95875.1"/>
    </source>
</evidence>
<keyword evidence="2" id="KW-1185">Reference proteome</keyword>
<evidence type="ECO:0008006" key="3">
    <source>
        <dbReference type="Google" id="ProtNLM"/>
    </source>
</evidence>
<comment type="caution">
    <text evidence="1">The sequence shown here is derived from an EMBL/GenBank/DDBJ whole genome shotgun (WGS) entry which is preliminary data.</text>
</comment>
<dbReference type="Proteomes" id="UP000019141">
    <property type="component" value="Unassembled WGS sequence"/>
</dbReference>
<gene>
    <name evidence="1" type="ORF">ETSY1_28855</name>
</gene>
<dbReference type="EMBL" id="AZHW01000863">
    <property type="protein sequence ID" value="ETW95875.1"/>
    <property type="molecule type" value="Genomic_DNA"/>
</dbReference>
<dbReference type="AlphaFoldDB" id="W4LDV8"/>
<accession>W4LDV8</accession>